<sequence length="98" mass="11253">MHQDYQNHSYSCCDIPITGYDKQLGWVKTEAKLNSVYTEVPPSLKGQEVSLVAKEGHYSHGYLGYGKNKAELTVHWEPEMLLSLLWATSFIQNQMLYI</sequence>
<name>R0KG21_ANAPL</name>
<keyword evidence="2" id="KW-1185">Reference proteome</keyword>
<dbReference type="AlphaFoldDB" id="R0KG21"/>
<protein>
    <submittedName>
        <fullName evidence="1">Uncharacterized protein</fullName>
    </submittedName>
</protein>
<evidence type="ECO:0000313" key="1">
    <source>
        <dbReference type="EMBL" id="EOB09067.1"/>
    </source>
</evidence>
<dbReference type="EMBL" id="KB742395">
    <property type="protein sequence ID" value="EOB09067.1"/>
    <property type="molecule type" value="Genomic_DNA"/>
</dbReference>
<reference evidence="2" key="1">
    <citation type="journal article" date="2013" name="Nat. Genet.">
        <title>The duck genome and transcriptome provide insight into an avian influenza virus reservoir species.</title>
        <authorList>
            <person name="Huang Y."/>
            <person name="Li Y."/>
            <person name="Burt D.W."/>
            <person name="Chen H."/>
            <person name="Zhang Y."/>
            <person name="Qian W."/>
            <person name="Kim H."/>
            <person name="Gan S."/>
            <person name="Zhao Y."/>
            <person name="Li J."/>
            <person name="Yi K."/>
            <person name="Feng H."/>
            <person name="Zhu P."/>
            <person name="Li B."/>
            <person name="Liu Q."/>
            <person name="Fairley S."/>
            <person name="Magor K.E."/>
            <person name="Du Z."/>
            <person name="Hu X."/>
            <person name="Goodman L."/>
            <person name="Tafer H."/>
            <person name="Vignal A."/>
            <person name="Lee T."/>
            <person name="Kim K.W."/>
            <person name="Sheng Z."/>
            <person name="An Y."/>
            <person name="Searle S."/>
            <person name="Herrero J."/>
            <person name="Groenen M.A."/>
            <person name="Crooijmans R.P."/>
            <person name="Faraut T."/>
            <person name="Cai Q."/>
            <person name="Webster R.G."/>
            <person name="Aldridge J.R."/>
            <person name="Warren W.C."/>
            <person name="Bartschat S."/>
            <person name="Kehr S."/>
            <person name="Marz M."/>
            <person name="Stadler P.F."/>
            <person name="Smith J."/>
            <person name="Kraus R.H."/>
            <person name="Zhao Y."/>
            <person name="Ren L."/>
            <person name="Fei J."/>
            <person name="Morisson M."/>
            <person name="Kaiser P."/>
            <person name="Griffin D.K."/>
            <person name="Rao M."/>
            <person name="Pitel F."/>
            <person name="Wang J."/>
            <person name="Li N."/>
        </authorList>
    </citation>
    <scope>NUCLEOTIDE SEQUENCE [LARGE SCALE GENOMIC DNA]</scope>
</reference>
<gene>
    <name evidence="1" type="ORF">Anapl_10572</name>
</gene>
<dbReference type="Proteomes" id="UP000296049">
    <property type="component" value="Unassembled WGS sequence"/>
</dbReference>
<evidence type="ECO:0000313" key="2">
    <source>
        <dbReference type="Proteomes" id="UP000296049"/>
    </source>
</evidence>
<accession>R0KG21</accession>
<proteinExistence type="predicted"/>
<organism evidence="1 2">
    <name type="scientific">Anas platyrhynchos</name>
    <name type="common">Mallard</name>
    <name type="synonym">Anas boschas</name>
    <dbReference type="NCBI Taxonomy" id="8839"/>
    <lineage>
        <taxon>Eukaryota</taxon>
        <taxon>Metazoa</taxon>
        <taxon>Chordata</taxon>
        <taxon>Craniata</taxon>
        <taxon>Vertebrata</taxon>
        <taxon>Euteleostomi</taxon>
        <taxon>Archelosauria</taxon>
        <taxon>Archosauria</taxon>
        <taxon>Dinosauria</taxon>
        <taxon>Saurischia</taxon>
        <taxon>Theropoda</taxon>
        <taxon>Coelurosauria</taxon>
        <taxon>Aves</taxon>
        <taxon>Neognathae</taxon>
        <taxon>Galloanserae</taxon>
        <taxon>Anseriformes</taxon>
        <taxon>Anatidae</taxon>
        <taxon>Anatinae</taxon>
        <taxon>Anas</taxon>
    </lineage>
</organism>